<name>A0A0D6PLA1_9PROT</name>
<dbReference type="Proteomes" id="UP000032668">
    <property type="component" value="Unassembled WGS sequence"/>
</dbReference>
<evidence type="ECO:0000313" key="2">
    <source>
        <dbReference type="Proteomes" id="UP000032668"/>
    </source>
</evidence>
<reference evidence="1 2" key="1">
    <citation type="submission" date="2012-11" db="EMBL/GenBank/DDBJ databases">
        <title>Whole genome sequence of Acidocella aminolytica 101 = DSM 11237.</title>
        <authorList>
            <person name="Azuma Y."/>
            <person name="Higashiura N."/>
            <person name="Hirakawa H."/>
            <person name="Matsushita K."/>
        </authorList>
    </citation>
    <scope>NUCLEOTIDE SEQUENCE [LARGE SCALE GENOMIC DNA]</scope>
    <source>
        <strain evidence="2">101 / DSM 11237</strain>
    </source>
</reference>
<dbReference type="EMBL" id="BANC01000164">
    <property type="protein sequence ID" value="GAN82146.1"/>
    <property type="molecule type" value="Genomic_DNA"/>
</dbReference>
<protein>
    <submittedName>
        <fullName evidence="1">Uncharacterized protein</fullName>
    </submittedName>
</protein>
<dbReference type="STRING" id="1120923.SAMN02746095_03162"/>
<organism evidence="1 2">
    <name type="scientific">Acidocella aminolytica 101 = DSM 11237</name>
    <dbReference type="NCBI Taxonomy" id="1120923"/>
    <lineage>
        <taxon>Bacteria</taxon>
        <taxon>Pseudomonadati</taxon>
        <taxon>Pseudomonadota</taxon>
        <taxon>Alphaproteobacteria</taxon>
        <taxon>Acetobacterales</taxon>
        <taxon>Acidocellaceae</taxon>
        <taxon>Acidocella</taxon>
    </lineage>
</organism>
<gene>
    <name evidence="1" type="ORF">Aam_167_004</name>
</gene>
<dbReference type="InterPro" id="IPR049245">
    <property type="entry name" value="DUF6880"/>
</dbReference>
<sequence length="485" mass="53578">MDIRMAKTTTLNAKNLEALGAERLAALLIEISTGDAVAKRRLRMELAGAQSPAELGKEVRKRLAAIARARSFVDWRGIKLLSADLQAQRAAIAGAIAQRDPAEALDLLWRFMELANPVFSRCDDSNGHISPIFHLACEDLGTIAVLAKPSPQALAEQSFRALLANDYGQFDGLITALAKALGKAGLDHLKQLMIDLSNRPVEKPAAKDRIKIGYGSAGPIYQDEIAERSRVCTVKLALQEIADAQGDVDAFIAQYDAKTRKVPAIAAEIAQRLLTAGRLKEAWSAIEAAVPRQRDREDWLDFEWEDARIAVLEALGRATEAQEARWHCFERALSPLHLREYLKRLPDFDDVEAEEKALDLVKQDKDFSRALGFLISWPDLNRAAALVLERAGELDGDYYEVLTPASEALAGKHKLAAVLVLRAMIDFALNQNRSSRYKHAARHLLSCASLSAGVEAFGGLEAHDAYVARLRREHGRKHSFWNLLT</sequence>
<dbReference type="Pfam" id="PF21810">
    <property type="entry name" value="DUF6880"/>
    <property type="match status" value="1"/>
</dbReference>
<accession>A0A0D6PLA1</accession>
<proteinExistence type="predicted"/>
<dbReference type="AlphaFoldDB" id="A0A0D6PLA1"/>
<evidence type="ECO:0000313" key="1">
    <source>
        <dbReference type="EMBL" id="GAN82146.1"/>
    </source>
</evidence>
<keyword evidence="2" id="KW-1185">Reference proteome</keyword>
<comment type="caution">
    <text evidence="1">The sequence shown here is derived from an EMBL/GenBank/DDBJ whole genome shotgun (WGS) entry which is preliminary data.</text>
</comment>